<evidence type="ECO:0000256" key="4">
    <source>
        <dbReference type="SAM" id="MobiDB-lite"/>
    </source>
</evidence>
<evidence type="ECO:0000256" key="3">
    <source>
        <dbReference type="HAMAP-Rule" id="MF_03014"/>
    </source>
</evidence>
<dbReference type="EC" id="3.5.1.9" evidence="3"/>
<keyword evidence="6" id="KW-1185">Reference proteome</keyword>
<dbReference type="EMBL" id="JBANMG010000006">
    <property type="protein sequence ID" value="KAK6951677.1"/>
    <property type="molecule type" value="Genomic_DNA"/>
</dbReference>
<organism evidence="5 6">
    <name type="scientific">Daldinia eschscholtzii</name>
    <dbReference type="NCBI Taxonomy" id="292717"/>
    <lineage>
        <taxon>Eukaryota</taxon>
        <taxon>Fungi</taxon>
        <taxon>Dikarya</taxon>
        <taxon>Ascomycota</taxon>
        <taxon>Pezizomycotina</taxon>
        <taxon>Sordariomycetes</taxon>
        <taxon>Xylariomycetidae</taxon>
        <taxon>Xylariales</taxon>
        <taxon>Hypoxylaceae</taxon>
        <taxon>Daldinia</taxon>
    </lineage>
</organism>
<evidence type="ECO:0000313" key="6">
    <source>
        <dbReference type="Proteomes" id="UP001369815"/>
    </source>
</evidence>
<dbReference type="GO" id="GO:0004061">
    <property type="term" value="F:arylformamidase activity"/>
    <property type="evidence" value="ECO:0007669"/>
    <property type="project" value="UniProtKB-UniRule"/>
</dbReference>
<protein>
    <recommendedName>
        <fullName evidence="3">Kynurenine formamidase</fullName>
        <shortName evidence="3">KFA</shortName>
        <shortName evidence="3">KFase</shortName>
        <ecNumber evidence="3">3.5.1.9</ecNumber>
    </recommendedName>
    <alternativeName>
        <fullName evidence="3">Arylformamidase</fullName>
    </alternativeName>
    <alternativeName>
        <fullName evidence="3">N-formylkynurenine formamidase</fullName>
        <shortName evidence="3">FKF</shortName>
    </alternativeName>
</protein>
<feature type="compositionally biased region" description="Low complexity" evidence="4">
    <location>
        <begin position="66"/>
        <end position="85"/>
    </location>
</feature>
<dbReference type="InterPro" id="IPR027519">
    <property type="entry name" value="KFase_ver/fungi-typ"/>
</dbReference>
<feature type="active site" evidence="3">
    <location>
        <position position="283"/>
    </location>
</feature>
<dbReference type="SUPFAM" id="SSF53474">
    <property type="entry name" value="alpha/beta-Hydrolases"/>
    <property type="match status" value="1"/>
</dbReference>
<keyword evidence="2 3" id="KW-0823">Tryptophan catabolism</keyword>
<dbReference type="PANTHER" id="PTHR48081:SF33">
    <property type="entry name" value="KYNURENINE FORMAMIDASE"/>
    <property type="match status" value="1"/>
</dbReference>
<comment type="domain">
    <text evidence="3">The main chain amide nitrogen atoms of the second glycine and its adjacent residue in the HGGXW motif define the oxyanion hole, and stabilize the oxyanion that forms during the nucleophilic attack by the catalytic serine during substrate cleavage.</text>
</comment>
<feature type="short sequence motif" description="HGGXW" evidence="3">
    <location>
        <begin position="41"/>
        <end position="45"/>
    </location>
</feature>
<dbReference type="GO" id="GO:0034354">
    <property type="term" value="P:'de novo' NAD+ biosynthetic process from L-tryptophan"/>
    <property type="evidence" value="ECO:0007669"/>
    <property type="project" value="UniProtKB-UniRule"/>
</dbReference>
<dbReference type="Gene3D" id="3.40.50.1820">
    <property type="entry name" value="alpha/beta hydrolase"/>
    <property type="match status" value="1"/>
</dbReference>
<dbReference type="PANTHER" id="PTHR48081">
    <property type="entry name" value="AB HYDROLASE SUPERFAMILY PROTEIN C4A8.06C"/>
    <property type="match status" value="1"/>
</dbReference>
<feature type="region of interest" description="Disordered" evidence="4">
    <location>
        <begin position="66"/>
        <end position="86"/>
    </location>
</feature>
<comment type="caution">
    <text evidence="5">The sequence shown here is derived from an EMBL/GenBank/DDBJ whole genome shotgun (WGS) entry which is preliminary data.</text>
</comment>
<feature type="active site" description="Nucleophile" evidence="3">
    <location>
        <position position="151"/>
    </location>
</feature>
<dbReference type="HAMAP" id="MF_03014">
    <property type="entry name" value="KFase"/>
    <property type="match status" value="1"/>
</dbReference>
<dbReference type="InterPro" id="IPR029058">
    <property type="entry name" value="AB_hydrolase_fold"/>
</dbReference>
<dbReference type="GO" id="GO:0019441">
    <property type="term" value="P:L-tryptophan catabolic process to kynurenine"/>
    <property type="evidence" value="ECO:0007669"/>
    <property type="project" value="UniProtKB-UniRule"/>
</dbReference>
<comment type="subunit">
    <text evidence="3">Homodimer.</text>
</comment>
<comment type="similarity">
    <text evidence="3">Belongs to the kynurenine formamidase family.</text>
</comment>
<comment type="pathway">
    <text evidence="3">Amino-acid degradation; L-tryptophan degradation via kynurenine pathway; L-kynurenine from L-tryptophan: step 2/2.</text>
</comment>
<sequence>MASSLKYTVHQYGAHELQRLGVWDLDVADKTGTKYWIVYIHGGAWRDPRIAHETFVPVITRFLESNGSSNNNGSTGETRSSSSSSIPVAGFASIDYRLSPHPEFPQDPVSTPAEHFRGARHPDHVDDVRAALAFLQRRYAFGDRYVLVGHSAGACLAYQLVAGMSSGGVEKDDSDVTVELPAAVFGVEGIYDMTGLDARFGGQYAGFLEGAFGPRDKWDEAAPMKYAGNYKDRFVTAGGGGLAVLGHSVDDELVDVPETDGMAERLRRDGVEVLLVKGLKGPHDDAWRDGRGVARTVLKVLDILQEKTRS</sequence>
<dbReference type="AlphaFoldDB" id="A0AAX6MGX6"/>
<evidence type="ECO:0000256" key="2">
    <source>
        <dbReference type="ARBA" id="ARBA00023079"/>
    </source>
</evidence>
<comment type="function">
    <text evidence="3">Catalyzes the hydrolysis of N-formyl-L-kynurenine to L-kynurenine, the second step in the kynurenine pathway of tryptophan degradation. Kynurenine may be further oxidized to nicotinic acid, NAD(H) and NADP(H). Required for elimination of toxic metabolites.</text>
</comment>
<dbReference type="Proteomes" id="UP001369815">
    <property type="component" value="Unassembled WGS sequence"/>
</dbReference>
<gene>
    <name evidence="5" type="ORF">Daesc_006200</name>
</gene>
<name>A0AAX6MGX6_9PEZI</name>
<keyword evidence="1 3" id="KW-0378">Hydrolase</keyword>
<dbReference type="InterPro" id="IPR050300">
    <property type="entry name" value="GDXG_lipolytic_enzyme"/>
</dbReference>
<accession>A0AAX6MGX6</accession>
<comment type="catalytic activity">
    <reaction evidence="3">
        <text>N-formyl-L-kynurenine + H2O = L-kynurenine + formate + H(+)</text>
        <dbReference type="Rhea" id="RHEA:13009"/>
        <dbReference type="ChEBI" id="CHEBI:15377"/>
        <dbReference type="ChEBI" id="CHEBI:15378"/>
        <dbReference type="ChEBI" id="CHEBI:15740"/>
        <dbReference type="ChEBI" id="CHEBI:57959"/>
        <dbReference type="ChEBI" id="CHEBI:58629"/>
        <dbReference type="EC" id="3.5.1.9"/>
    </reaction>
</comment>
<proteinExistence type="inferred from homology"/>
<evidence type="ECO:0000313" key="5">
    <source>
        <dbReference type="EMBL" id="KAK6951677.1"/>
    </source>
</evidence>
<evidence type="ECO:0000256" key="1">
    <source>
        <dbReference type="ARBA" id="ARBA00022801"/>
    </source>
</evidence>
<reference evidence="5 6" key="1">
    <citation type="journal article" date="2024" name="Front Chem Biol">
        <title>Unveiling the potential of Daldinia eschscholtzii MFLUCC 19-0629 through bioactivity and bioinformatics studies for enhanced sustainable agriculture production.</title>
        <authorList>
            <person name="Brooks S."/>
            <person name="Weaver J.A."/>
            <person name="Klomchit A."/>
            <person name="Alharthi S.A."/>
            <person name="Onlamun T."/>
            <person name="Nurani R."/>
            <person name="Vong T.K."/>
            <person name="Alberti F."/>
            <person name="Greco C."/>
        </authorList>
    </citation>
    <scope>NUCLEOTIDE SEQUENCE [LARGE SCALE GENOMIC DNA]</scope>
    <source>
        <strain evidence="5">MFLUCC 19-0629</strain>
    </source>
</reference>
<feature type="active site" evidence="3">
    <location>
        <position position="251"/>
    </location>
</feature>